<reference evidence="2" key="2">
    <citation type="submission" date="2018-03" db="EMBL/GenBank/DDBJ databases">
        <title>Whole genome comparison of nucleopolyhedroviruses isolated from saturniine wild silkworms in Asian countries.</title>
        <authorList>
            <person name="Sasaki K."/>
            <person name="Kajiura Z."/>
            <person name="Ponnuvel K.M."/>
            <person name="Kobayashi J."/>
        </authorList>
    </citation>
    <scope>NUCLEOTIDE SEQUENCE</scope>
    <source>
        <strain evidence="2">Liaoning</strain>
    </source>
</reference>
<reference evidence="1" key="1">
    <citation type="submission" date="2016-11" db="EMBL/GenBank/DDBJ databases">
        <title>Comparative analyses of deletion mutations and their pathological effects of nucleopolyhedroviruses isolated from saturniid wild silkworms.</title>
        <authorList>
            <person name="Sasaki K."/>
            <person name="Huang Y."/>
            <person name="Shi M."/>
            <person name="Wang X."/>
            <person name="Kajiura Z."/>
            <person name="Kobayashi J."/>
        </authorList>
    </citation>
    <scope>NUCLEOTIDE SEQUENCE</scope>
    <source>
        <strain evidence="1">Liaoning</strain>
    </source>
</reference>
<organismHost>
    <name type="scientific">Antheraea pernyi</name>
    <name type="common">Chinese oak silk moth</name>
    <name type="synonym">Bombyx pernyi</name>
    <dbReference type="NCBI Taxonomy" id="7119"/>
</organismHost>
<evidence type="ECO:0000313" key="2">
    <source>
        <dbReference type="EMBL" id="BBD50935.1"/>
    </source>
</evidence>
<organism evidence="1">
    <name type="scientific">Antheraea pernyi nuclear polyhedrosis virus</name>
    <name type="common">ApNPV</name>
    <dbReference type="NCBI Taxonomy" id="161494"/>
    <lineage>
        <taxon>Viruses</taxon>
        <taxon>Viruses incertae sedis</taxon>
        <taxon>Naldaviricetes</taxon>
        <taxon>Lefavirales</taxon>
        <taxon>Baculoviridae</taxon>
        <taxon>Alphabaculovirus</taxon>
        <taxon>Alphabaculovirus anpernyi</taxon>
    </lineage>
</organism>
<accession>A0A1V1FM94</accession>
<name>A0A1V1FM94_NPVAP</name>
<sequence>MYNHISINKLYIRCVGDVQQFPSKEQFTEYVQLVKSEQNGRVAVFPQNIAQNIAAVHAAYAQKTVNMSVQQFLVLANKSVNRRERIKMEIQDSSDESADKLIADAEKRVGLKRV</sequence>
<proteinExistence type="predicted"/>
<dbReference type="EMBL" id="LC194889">
    <property type="protein sequence ID" value="BAX08793.1"/>
    <property type="molecule type" value="Genomic_DNA"/>
</dbReference>
<protein>
    <submittedName>
        <fullName evidence="2">94K-C</fullName>
    </submittedName>
    <submittedName>
        <fullName evidence="1">p94-like protein</fullName>
    </submittedName>
</protein>
<gene>
    <name evidence="1" type="primary">ORF23b</name>
    <name evidence="2" type="synonym">94k-C</name>
</gene>
<evidence type="ECO:0000313" key="1">
    <source>
        <dbReference type="EMBL" id="BAX08793.1"/>
    </source>
</evidence>
<dbReference type="EMBL" id="LC375540">
    <property type="protein sequence ID" value="BBD50935.1"/>
    <property type="molecule type" value="Genomic_DNA"/>
</dbReference>